<accession>A0A8X6U6B8</accession>
<name>A0A8X6U6B8_NEPPI</name>
<protein>
    <submittedName>
        <fullName evidence="1">Uncharacterized protein</fullName>
    </submittedName>
</protein>
<evidence type="ECO:0000313" key="1">
    <source>
        <dbReference type="EMBL" id="GFT78911.1"/>
    </source>
</evidence>
<comment type="caution">
    <text evidence="1">The sequence shown here is derived from an EMBL/GenBank/DDBJ whole genome shotgun (WGS) entry which is preliminary data.</text>
</comment>
<dbReference type="Proteomes" id="UP000887013">
    <property type="component" value="Unassembled WGS sequence"/>
</dbReference>
<dbReference type="EMBL" id="BMAW01022663">
    <property type="protein sequence ID" value="GFT78911.1"/>
    <property type="molecule type" value="Genomic_DNA"/>
</dbReference>
<dbReference type="AlphaFoldDB" id="A0A8X6U6B8"/>
<keyword evidence="2" id="KW-1185">Reference proteome</keyword>
<gene>
    <name evidence="1" type="ORF">NPIL_564581</name>
</gene>
<proteinExistence type="predicted"/>
<organism evidence="1 2">
    <name type="scientific">Nephila pilipes</name>
    <name type="common">Giant wood spider</name>
    <name type="synonym">Nephila maculata</name>
    <dbReference type="NCBI Taxonomy" id="299642"/>
    <lineage>
        <taxon>Eukaryota</taxon>
        <taxon>Metazoa</taxon>
        <taxon>Ecdysozoa</taxon>
        <taxon>Arthropoda</taxon>
        <taxon>Chelicerata</taxon>
        <taxon>Arachnida</taxon>
        <taxon>Araneae</taxon>
        <taxon>Araneomorphae</taxon>
        <taxon>Entelegynae</taxon>
        <taxon>Araneoidea</taxon>
        <taxon>Nephilidae</taxon>
        <taxon>Nephila</taxon>
    </lineage>
</organism>
<sequence>MNDSFKFRGVTALRAKKPQRRDLWRKLLEQLVYLERCQERWPGVEPFASRSRPTVPGERLPVPVFLTHKKHAESCCVLLLHVDHPYSFFGHAETC</sequence>
<reference evidence="1" key="1">
    <citation type="submission" date="2020-08" db="EMBL/GenBank/DDBJ databases">
        <title>Multicomponent nature underlies the extraordinary mechanical properties of spider dragline silk.</title>
        <authorList>
            <person name="Kono N."/>
            <person name="Nakamura H."/>
            <person name="Mori M."/>
            <person name="Yoshida Y."/>
            <person name="Ohtoshi R."/>
            <person name="Malay A.D."/>
            <person name="Moran D.A.P."/>
            <person name="Tomita M."/>
            <person name="Numata K."/>
            <person name="Arakawa K."/>
        </authorList>
    </citation>
    <scope>NUCLEOTIDE SEQUENCE</scope>
</reference>
<evidence type="ECO:0000313" key="2">
    <source>
        <dbReference type="Proteomes" id="UP000887013"/>
    </source>
</evidence>